<dbReference type="EMBL" id="DPRK01000199">
    <property type="protein sequence ID" value="HCY82326.1"/>
    <property type="molecule type" value="Genomic_DNA"/>
</dbReference>
<sequence length="235" mass="28260">MSRLNPHLDFIKDNNLFFLDLELEKFRNYNKFIEEHFNKTIDNHQEEYKAVMDKIENQPSLYSDLQLNHIQDSLVDRMIEIDRDFVQSFRASMITQLYSFLERTLIGACESYELNHNKEFGVDDLRGSGDFEKAKLFLTKSAKVDIKLLEPNWSFLNNLRVLRNCIVHNNSTVFDNEKRKYNCLSSFSKNRFEIWERDREISFFTILLTQEKFVDEIIENIFSLFEKLEKFEVYI</sequence>
<evidence type="ECO:0000313" key="2">
    <source>
        <dbReference type="Proteomes" id="UP000263268"/>
    </source>
</evidence>
<protein>
    <recommendedName>
        <fullName evidence="3">RiboL-PSP-HEPN domain-containing protein</fullName>
    </recommendedName>
</protein>
<reference evidence="1 2" key="1">
    <citation type="journal article" date="2018" name="Nat. Biotechnol.">
        <title>A standardized bacterial taxonomy based on genome phylogeny substantially revises the tree of life.</title>
        <authorList>
            <person name="Parks D.H."/>
            <person name="Chuvochina M."/>
            <person name="Waite D.W."/>
            <person name="Rinke C."/>
            <person name="Skarshewski A."/>
            <person name="Chaumeil P.A."/>
            <person name="Hugenholtz P."/>
        </authorList>
    </citation>
    <scope>NUCLEOTIDE SEQUENCE [LARGE SCALE GENOMIC DNA]</scope>
    <source>
        <strain evidence="1">UBA10227</strain>
    </source>
</reference>
<proteinExistence type="predicted"/>
<comment type="caution">
    <text evidence="1">The sequence shown here is derived from an EMBL/GenBank/DDBJ whole genome shotgun (WGS) entry which is preliminary data.</text>
</comment>
<accession>A0A3D6BST9</accession>
<evidence type="ECO:0008006" key="3">
    <source>
        <dbReference type="Google" id="ProtNLM"/>
    </source>
</evidence>
<name>A0A3D6BST9_9FLAO</name>
<dbReference type="AlphaFoldDB" id="A0A3D6BST9"/>
<organism evidence="1 2">
    <name type="scientific">Xanthomarina gelatinilytica</name>
    <dbReference type="NCBI Taxonomy" id="1137281"/>
    <lineage>
        <taxon>Bacteria</taxon>
        <taxon>Pseudomonadati</taxon>
        <taxon>Bacteroidota</taxon>
        <taxon>Flavobacteriia</taxon>
        <taxon>Flavobacteriales</taxon>
        <taxon>Flavobacteriaceae</taxon>
        <taxon>Xanthomarina</taxon>
    </lineage>
</organism>
<gene>
    <name evidence="1" type="ORF">DHV22_12360</name>
</gene>
<dbReference type="Proteomes" id="UP000263268">
    <property type="component" value="Unassembled WGS sequence"/>
</dbReference>
<evidence type="ECO:0000313" key="1">
    <source>
        <dbReference type="EMBL" id="HCY82326.1"/>
    </source>
</evidence>